<organism evidence="2 3">
    <name type="scientific">Eragrostis curvula</name>
    <name type="common">weeping love grass</name>
    <dbReference type="NCBI Taxonomy" id="38414"/>
    <lineage>
        <taxon>Eukaryota</taxon>
        <taxon>Viridiplantae</taxon>
        <taxon>Streptophyta</taxon>
        <taxon>Embryophyta</taxon>
        <taxon>Tracheophyta</taxon>
        <taxon>Spermatophyta</taxon>
        <taxon>Magnoliopsida</taxon>
        <taxon>Liliopsida</taxon>
        <taxon>Poales</taxon>
        <taxon>Poaceae</taxon>
        <taxon>PACMAD clade</taxon>
        <taxon>Chloridoideae</taxon>
        <taxon>Eragrostideae</taxon>
        <taxon>Eragrostidinae</taxon>
        <taxon>Eragrostis</taxon>
    </lineage>
</organism>
<accession>A0A5J9SSP8</accession>
<feature type="region of interest" description="Disordered" evidence="1">
    <location>
        <begin position="21"/>
        <end position="68"/>
    </location>
</feature>
<keyword evidence="3" id="KW-1185">Reference proteome</keyword>
<feature type="compositionally biased region" description="Basic and acidic residues" evidence="1">
    <location>
        <begin position="24"/>
        <end position="44"/>
    </location>
</feature>
<evidence type="ECO:0000313" key="2">
    <source>
        <dbReference type="EMBL" id="TVU01969.1"/>
    </source>
</evidence>
<protein>
    <submittedName>
        <fullName evidence="2">Uncharacterized protein</fullName>
    </submittedName>
</protein>
<dbReference type="Proteomes" id="UP000324897">
    <property type="component" value="Unassembled WGS sequence"/>
</dbReference>
<proteinExistence type="predicted"/>
<comment type="caution">
    <text evidence="2">The sequence shown here is derived from an EMBL/GenBank/DDBJ whole genome shotgun (WGS) entry which is preliminary data.</text>
</comment>
<dbReference type="AlphaFoldDB" id="A0A5J9SSP8"/>
<evidence type="ECO:0000256" key="1">
    <source>
        <dbReference type="SAM" id="MobiDB-lite"/>
    </source>
</evidence>
<sequence length="68" mass="7356">MRQRIGRRGELPTLAAMATATARNHGEDQEMIEKDLGGGEDQHGRPSRVGGPSQVGFESVSESRSSLY</sequence>
<evidence type="ECO:0000313" key="3">
    <source>
        <dbReference type="Proteomes" id="UP000324897"/>
    </source>
</evidence>
<gene>
    <name evidence="2" type="ORF">EJB05_52504</name>
</gene>
<feature type="non-terminal residue" evidence="2">
    <location>
        <position position="1"/>
    </location>
</feature>
<name>A0A5J9SSP8_9POAL</name>
<dbReference type="Gramene" id="TVU01969">
    <property type="protein sequence ID" value="TVU01969"/>
    <property type="gene ID" value="EJB05_52504"/>
</dbReference>
<reference evidence="2 3" key="1">
    <citation type="journal article" date="2019" name="Sci. Rep.">
        <title>A high-quality genome of Eragrostis curvula grass provides insights into Poaceae evolution and supports new strategies to enhance forage quality.</title>
        <authorList>
            <person name="Carballo J."/>
            <person name="Santos B.A.C.M."/>
            <person name="Zappacosta D."/>
            <person name="Garbus I."/>
            <person name="Selva J.P."/>
            <person name="Gallo C.A."/>
            <person name="Diaz A."/>
            <person name="Albertini E."/>
            <person name="Caccamo M."/>
            <person name="Echenique V."/>
        </authorList>
    </citation>
    <scope>NUCLEOTIDE SEQUENCE [LARGE SCALE GENOMIC DNA]</scope>
    <source>
        <strain evidence="3">cv. Victoria</strain>
        <tissue evidence="2">Leaf</tissue>
    </source>
</reference>
<dbReference type="EMBL" id="RWGY01000363">
    <property type="protein sequence ID" value="TVU01969.1"/>
    <property type="molecule type" value="Genomic_DNA"/>
</dbReference>